<dbReference type="PANTHER" id="PTHR35801:SF1">
    <property type="entry name" value="PHOSPHOSERINE PHOSPHATASE RSBX"/>
    <property type="match status" value="1"/>
</dbReference>
<dbReference type="Proteomes" id="UP000078534">
    <property type="component" value="Unassembled WGS sequence"/>
</dbReference>
<comment type="caution">
    <text evidence="2">The sequence shown here is derived from an EMBL/GenBank/DDBJ whole genome shotgun (WGS) entry which is preliminary data.</text>
</comment>
<evidence type="ECO:0000259" key="1">
    <source>
        <dbReference type="PROSITE" id="PS51746"/>
    </source>
</evidence>
<protein>
    <submittedName>
        <fullName evidence="2">Phosphoserine phosphatase</fullName>
    </submittedName>
</protein>
<accession>A0A179SZB6</accession>
<name>A0A179SZB6_9BACI</name>
<feature type="domain" description="PPM-type phosphatase" evidence="1">
    <location>
        <begin position="11"/>
        <end position="198"/>
    </location>
</feature>
<dbReference type="InterPro" id="IPR039248">
    <property type="entry name" value="Ptase_RsbX"/>
</dbReference>
<dbReference type="Gene3D" id="3.60.40.10">
    <property type="entry name" value="PPM-type phosphatase domain"/>
    <property type="match status" value="1"/>
</dbReference>
<dbReference type="STRING" id="152268.A6K24_21890"/>
<organism evidence="2 3">
    <name type="scientific">Metabacillus litoralis</name>
    <dbReference type="NCBI Taxonomy" id="152268"/>
    <lineage>
        <taxon>Bacteria</taxon>
        <taxon>Bacillati</taxon>
        <taxon>Bacillota</taxon>
        <taxon>Bacilli</taxon>
        <taxon>Bacillales</taxon>
        <taxon>Bacillaceae</taxon>
        <taxon>Metabacillus</taxon>
    </lineage>
</organism>
<dbReference type="PROSITE" id="PS51746">
    <property type="entry name" value="PPM_2"/>
    <property type="match status" value="1"/>
</dbReference>
<dbReference type="RefSeq" id="WP_066332097.1">
    <property type="nucleotide sequence ID" value="NZ_LWSG01000014.1"/>
</dbReference>
<gene>
    <name evidence="2" type="ORF">A6K24_21890</name>
</gene>
<dbReference type="AlphaFoldDB" id="A0A179SZB6"/>
<proteinExistence type="predicted"/>
<dbReference type="PANTHER" id="PTHR35801">
    <property type="entry name" value="PHOSPHOSERINE PHOSPHATASE RSBX"/>
    <property type="match status" value="1"/>
</dbReference>
<dbReference type="SMART" id="SM00331">
    <property type="entry name" value="PP2C_SIG"/>
    <property type="match status" value="1"/>
</dbReference>
<keyword evidence="3" id="KW-1185">Reference proteome</keyword>
<dbReference type="OrthoDB" id="1090916at2"/>
<dbReference type="Pfam" id="PF07228">
    <property type="entry name" value="SpoIIE"/>
    <property type="match status" value="1"/>
</dbReference>
<dbReference type="InterPro" id="IPR036457">
    <property type="entry name" value="PPM-type-like_dom_sf"/>
</dbReference>
<reference evidence="3" key="1">
    <citation type="submission" date="2016-04" db="EMBL/GenBank/DDBJ databases">
        <authorList>
            <person name="Lyu Z."/>
            <person name="Lyu W."/>
        </authorList>
    </citation>
    <scope>NUCLEOTIDE SEQUENCE [LARGE SCALE GENOMIC DNA]</scope>
    <source>
        <strain evidence="3">C44</strain>
    </source>
</reference>
<dbReference type="InterPro" id="IPR001932">
    <property type="entry name" value="PPM-type_phosphatase-like_dom"/>
</dbReference>
<evidence type="ECO:0000313" key="2">
    <source>
        <dbReference type="EMBL" id="OAS86179.1"/>
    </source>
</evidence>
<dbReference type="SUPFAM" id="SSF81606">
    <property type="entry name" value="PP2C-like"/>
    <property type="match status" value="1"/>
</dbReference>
<dbReference type="EMBL" id="LWSG01000014">
    <property type="protein sequence ID" value="OAS86179.1"/>
    <property type="molecule type" value="Genomic_DNA"/>
</dbReference>
<evidence type="ECO:0000313" key="3">
    <source>
        <dbReference type="Proteomes" id="UP000078534"/>
    </source>
</evidence>
<sequence>MIVHESNNFVHTLAYQVPKEGKVCCGDSFFIKAMDDYFICALADGLGSGEYANESSSAISTLVEKNHDEDVNVLIDLCNQELKNKRGATVSILKINFKSNEFTYSSVGNIRFLLSSPSGSFIYPLPILGFLSGKPQKYRTQTYSYEKGSKFIIHTDGLVLPAVKTLLNKGQTVEELSRYLDEYTKSRKDDLTYIVGQLF</sequence>